<protein>
    <submittedName>
        <fullName evidence="1">Alpha/beta-hydrolase</fullName>
    </submittedName>
</protein>
<organism evidence="1 2">
    <name type="scientific">Pluteus cervinus</name>
    <dbReference type="NCBI Taxonomy" id="181527"/>
    <lineage>
        <taxon>Eukaryota</taxon>
        <taxon>Fungi</taxon>
        <taxon>Dikarya</taxon>
        <taxon>Basidiomycota</taxon>
        <taxon>Agaricomycotina</taxon>
        <taxon>Agaricomycetes</taxon>
        <taxon>Agaricomycetidae</taxon>
        <taxon>Agaricales</taxon>
        <taxon>Pluteineae</taxon>
        <taxon>Pluteaceae</taxon>
        <taxon>Pluteus</taxon>
    </lineage>
</organism>
<name>A0ACD3AFI1_9AGAR</name>
<dbReference type="EMBL" id="ML208490">
    <property type="protein sequence ID" value="TFK64069.1"/>
    <property type="molecule type" value="Genomic_DNA"/>
</dbReference>
<keyword evidence="2" id="KW-1185">Reference proteome</keyword>
<evidence type="ECO:0000313" key="2">
    <source>
        <dbReference type="Proteomes" id="UP000308600"/>
    </source>
</evidence>
<reference evidence="1 2" key="1">
    <citation type="journal article" date="2019" name="Nat. Ecol. Evol.">
        <title>Megaphylogeny resolves global patterns of mushroom evolution.</title>
        <authorList>
            <person name="Varga T."/>
            <person name="Krizsan K."/>
            <person name="Foldi C."/>
            <person name="Dima B."/>
            <person name="Sanchez-Garcia M."/>
            <person name="Sanchez-Ramirez S."/>
            <person name="Szollosi G.J."/>
            <person name="Szarkandi J.G."/>
            <person name="Papp V."/>
            <person name="Albert L."/>
            <person name="Andreopoulos W."/>
            <person name="Angelini C."/>
            <person name="Antonin V."/>
            <person name="Barry K.W."/>
            <person name="Bougher N.L."/>
            <person name="Buchanan P."/>
            <person name="Buyck B."/>
            <person name="Bense V."/>
            <person name="Catcheside P."/>
            <person name="Chovatia M."/>
            <person name="Cooper J."/>
            <person name="Damon W."/>
            <person name="Desjardin D."/>
            <person name="Finy P."/>
            <person name="Geml J."/>
            <person name="Haridas S."/>
            <person name="Hughes K."/>
            <person name="Justo A."/>
            <person name="Karasinski D."/>
            <person name="Kautmanova I."/>
            <person name="Kiss B."/>
            <person name="Kocsube S."/>
            <person name="Kotiranta H."/>
            <person name="LaButti K.M."/>
            <person name="Lechner B.E."/>
            <person name="Liimatainen K."/>
            <person name="Lipzen A."/>
            <person name="Lukacs Z."/>
            <person name="Mihaltcheva S."/>
            <person name="Morgado L.N."/>
            <person name="Niskanen T."/>
            <person name="Noordeloos M.E."/>
            <person name="Ohm R.A."/>
            <person name="Ortiz-Santana B."/>
            <person name="Ovrebo C."/>
            <person name="Racz N."/>
            <person name="Riley R."/>
            <person name="Savchenko A."/>
            <person name="Shiryaev A."/>
            <person name="Soop K."/>
            <person name="Spirin V."/>
            <person name="Szebenyi C."/>
            <person name="Tomsovsky M."/>
            <person name="Tulloss R.E."/>
            <person name="Uehling J."/>
            <person name="Grigoriev I.V."/>
            <person name="Vagvolgyi C."/>
            <person name="Papp T."/>
            <person name="Martin F.M."/>
            <person name="Miettinen O."/>
            <person name="Hibbett D.S."/>
            <person name="Nagy L.G."/>
        </authorList>
    </citation>
    <scope>NUCLEOTIDE SEQUENCE [LARGE SCALE GENOMIC DNA]</scope>
    <source>
        <strain evidence="1 2">NL-1719</strain>
    </source>
</reference>
<proteinExistence type="predicted"/>
<accession>A0ACD3AFI1</accession>
<gene>
    <name evidence="1" type="ORF">BDN72DRAFT_286093</name>
</gene>
<sequence>MIRQSWRAFSVAVAFSAALLPVLASEGVSGVTGEQYVFERPRVTNRPAPGGEYIWEQITPTKNLVWYDCYTARQCARLLVPLDYSNEGGLQAAIALVRIPSTYPTSSPEYRGPVLFNPGGPGGSGVDAVNLNGDQFVKILGPQFDIVGFDPRGIARSTPKGEAFLAQAERKIFEADADRLGPEGGDADVANAWARSQIIGKLASERTSDFLKHINTENTARDMLRIVEAHGRSKLLYWGFSYGSILGATYASILPDKVERLIIDGVADAENYFATLWSNNLLDTDKTMQAFYDGCYSAGPEGCPFYAPGPGLIAQKLSALYDSVHKNPFTVVTDKSYGTLDLDRLKATVFRVLYKPYTQFHPLAQALADLRNGNATAIYQMSETPTFGCSCGTEPLLSTSVDEGYMFVACTDGKPVPSDLEYSLKHHSEMSRSSEWGGQWSTTAIRCSGWPQFTKTHFQGPFVANTSFPILLIGNTADPVTPLWAAQKMSKGFKNSMVLTQDTPGHCSISMPSLCTTQYIRDYFVDGSVPTIGTICAATGSPWPRIEAEMMVEENLSEKDQELLQATRELSRTFEVPRVLHGL</sequence>
<dbReference type="Proteomes" id="UP000308600">
    <property type="component" value="Unassembled WGS sequence"/>
</dbReference>
<evidence type="ECO:0000313" key="1">
    <source>
        <dbReference type="EMBL" id="TFK64069.1"/>
    </source>
</evidence>